<feature type="compositionally biased region" description="Basic and acidic residues" evidence="1">
    <location>
        <begin position="65"/>
        <end position="79"/>
    </location>
</feature>
<dbReference type="Proteomes" id="UP000262882">
    <property type="component" value="Unassembled WGS sequence"/>
</dbReference>
<keyword evidence="3" id="KW-1185">Reference proteome</keyword>
<evidence type="ECO:0000313" key="2">
    <source>
        <dbReference type="EMBL" id="RFS81989.1"/>
    </source>
</evidence>
<dbReference type="RefSeq" id="WP_117403913.1">
    <property type="nucleotide sequence ID" value="NZ_QVNQ01000011.1"/>
</dbReference>
<dbReference type="OrthoDB" id="4250027at2"/>
<name>A0A372GA22_9ACTN</name>
<protein>
    <submittedName>
        <fullName evidence="2">Uncharacterized protein</fullName>
    </submittedName>
</protein>
<comment type="caution">
    <text evidence="2">The sequence shown here is derived from an EMBL/GenBank/DDBJ whole genome shotgun (WGS) entry which is preliminary data.</text>
</comment>
<dbReference type="Pfam" id="PF19534">
    <property type="entry name" value="DUF6059"/>
    <property type="match status" value="1"/>
</dbReference>
<organism evidence="2 3">
    <name type="scientific">Actinomadura spongiicola</name>
    <dbReference type="NCBI Taxonomy" id="2303421"/>
    <lineage>
        <taxon>Bacteria</taxon>
        <taxon>Bacillati</taxon>
        <taxon>Actinomycetota</taxon>
        <taxon>Actinomycetes</taxon>
        <taxon>Streptosporangiales</taxon>
        <taxon>Thermomonosporaceae</taxon>
        <taxon>Actinomadura</taxon>
    </lineage>
</organism>
<proteinExistence type="predicted"/>
<feature type="region of interest" description="Disordered" evidence="1">
    <location>
        <begin position="30"/>
        <end position="79"/>
    </location>
</feature>
<accession>A0A372GA22</accession>
<evidence type="ECO:0000313" key="3">
    <source>
        <dbReference type="Proteomes" id="UP000262882"/>
    </source>
</evidence>
<evidence type="ECO:0000256" key="1">
    <source>
        <dbReference type="SAM" id="MobiDB-lite"/>
    </source>
</evidence>
<gene>
    <name evidence="2" type="ORF">D0T12_30290</name>
</gene>
<dbReference type="AlphaFoldDB" id="A0A372GA22"/>
<dbReference type="EMBL" id="QVNQ01000011">
    <property type="protein sequence ID" value="RFS81989.1"/>
    <property type="molecule type" value="Genomic_DNA"/>
</dbReference>
<sequence>MAKNRRRIKVFLGHLMEEIGYVCGVLLGHPMPRTKRSASRGATPELTAPPSGHPERVSAEPPTAEEEHLWRQLDGLLRD</sequence>
<dbReference type="InterPro" id="IPR045701">
    <property type="entry name" value="DUF6059"/>
</dbReference>
<reference evidence="2 3" key="1">
    <citation type="submission" date="2018-08" db="EMBL/GenBank/DDBJ databases">
        <title>Actinomadura spongicola sp. nov., isolated from marine sponge Leucetta chagosensis.</title>
        <authorList>
            <person name="Li L."/>
            <person name="Lin H.W."/>
        </authorList>
    </citation>
    <scope>NUCLEOTIDE SEQUENCE [LARGE SCALE GENOMIC DNA]</scope>
    <source>
        <strain evidence="2 3">LHW52907</strain>
    </source>
</reference>